<name>A0A3M7RD71_BRAPC</name>
<dbReference type="AlphaFoldDB" id="A0A3M7RD71"/>
<dbReference type="Proteomes" id="UP000276133">
    <property type="component" value="Unassembled WGS sequence"/>
</dbReference>
<organism evidence="1 2">
    <name type="scientific">Brachionus plicatilis</name>
    <name type="common">Marine rotifer</name>
    <name type="synonym">Brachionus muelleri</name>
    <dbReference type="NCBI Taxonomy" id="10195"/>
    <lineage>
        <taxon>Eukaryota</taxon>
        <taxon>Metazoa</taxon>
        <taxon>Spiralia</taxon>
        <taxon>Gnathifera</taxon>
        <taxon>Rotifera</taxon>
        <taxon>Eurotatoria</taxon>
        <taxon>Monogononta</taxon>
        <taxon>Pseudotrocha</taxon>
        <taxon>Ploima</taxon>
        <taxon>Brachionidae</taxon>
        <taxon>Brachionus</taxon>
    </lineage>
</organism>
<proteinExistence type="predicted"/>
<sequence length="117" mass="13528">MLVRRIAWLGSCLHDTVRISRSHCRLAEYDGSFSFSSFSFELMTSVQSNFLIQYRNEQIAFVDTNKEKKNLERTLGSFLGRLDSLCCSLYIDIGESNKVTTMSHLYSYFSLTEINMI</sequence>
<gene>
    <name evidence="1" type="ORF">BpHYR1_024860</name>
</gene>
<dbReference type="EMBL" id="REGN01003658">
    <property type="protein sequence ID" value="RNA21477.1"/>
    <property type="molecule type" value="Genomic_DNA"/>
</dbReference>
<protein>
    <submittedName>
        <fullName evidence="1">Uncharacterized protein</fullName>
    </submittedName>
</protein>
<evidence type="ECO:0000313" key="1">
    <source>
        <dbReference type="EMBL" id="RNA21477.1"/>
    </source>
</evidence>
<keyword evidence="2" id="KW-1185">Reference proteome</keyword>
<accession>A0A3M7RD71</accession>
<evidence type="ECO:0000313" key="2">
    <source>
        <dbReference type="Proteomes" id="UP000276133"/>
    </source>
</evidence>
<reference evidence="1 2" key="1">
    <citation type="journal article" date="2018" name="Sci. Rep.">
        <title>Genomic signatures of local adaptation to the degree of environmental predictability in rotifers.</title>
        <authorList>
            <person name="Franch-Gras L."/>
            <person name="Hahn C."/>
            <person name="Garcia-Roger E.M."/>
            <person name="Carmona M.J."/>
            <person name="Serra M."/>
            <person name="Gomez A."/>
        </authorList>
    </citation>
    <scope>NUCLEOTIDE SEQUENCE [LARGE SCALE GENOMIC DNA]</scope>
    <source>
        <strain evidence="1">HYR1</strain>
    </source>
</reference>
<comment type="caution">
    <text evidence="1">The sequence shown here is derived from an EMBL/GenBank/DDBJ whole genome shotgun (WGS) entry which is preliminary data.</text>
</comment>